<accession>A0A3P8ZSR3</accession>
<dbReference type="PANTHER" id="PTHR12400">
    <property type="entry name" value="INOSITOL POLYPHOSPHATE KINASE"/>
    <property type="match status" value="1"/>
</dbReference>
<protein>
    <recommendedName>
        <fullName evidence="7">Kinase</fullName>
        <ecNumber evidence="7">2.7.-.-</ecNumber>
    </recommendedName>
</protein>
<keyword evidence="2 7" id="KW-0808">Transferase</keyword>
<dbReference type="OrthoDB" id="338650at2759"/>
<dbReference type="Bgee" id="ENSELUG00000009424">
    <property type="expression patterns" value="Expressed in liver and 15 other cell types or tissues"/>
</dbReference>
<reference evidence="9" key="4">
    <citation type="submission" date="2025-09" db="UniProtKB">
        <authorList>
            <consortium name="Ensembl"/>
        </authorList>
    </citation>
    <scope>IDENTIFICATION</scope>
</reference>
<dbReference type="GO" id="GO:0000828">
    <property type="term" value="F:inositol hexakisphosphate kinase activity"/>
    <property type="evidence" value="ECO:0007669"/>
    <property type="project" value="TreeGrafter"/>
</dbReference>
<comment type="similarity">
    <text evidence="1 7">Belongs to the inositol phosphokinase (IPK) family.</text>
</comment>
<evidence type="ECO:0000256" key="4">
    <source>
        <dbReference type="ARBA" id="ARBA00022777"/>
    </source>
</evidence>
<dbReference type="GO" id="GO:0005737">
    <property type="term" value="C:cytoplasm"/>
    <property type="evidence" value="ECO:0007669"/>
    <property type="project" value="TreeGrafter"/>
</dbReference>
<reference evidence="9" key="3">
    <citation type="submission" date="2025-08" db="UniProtKB">
        <authorList>
            <consortium name="Ensembl"/>
        </authorList>
    </citation>
    <scope>IDENTIFICATION</scope>
</reference>
<dbReference type="RefSeq" id="XP_010897133.1">
    <property type="nucleotide sequence ID" value="XM_010898831.5"/>
</dbReference>
<evidence type="ECO:0000256" key="8">
    <source>
        <dbReference type="SAM" id="MobiDB-lite"/>
    </source>
</evidence>
<feature type="compositionally biased region" description="Polar residues" evidence="8">
    <location>
        <begin position="1"/>
        <end position="28"/>
    </location>
</feature>
<dbReference type="PANTHER" id="PTHR12400:SF106">
    <property type="entry name" value="INOSITOL-TRISPHOSPHATE 3-KINASE C"/>
    <property type="match status" value="1"/>
</dbReference>
<organism evidence="9 10">
    <name type="scientific">Esox lucius</name>
    <name type="common">Northern pike</name>
    <dbReference type="NCBI Taxonomy" id="8010"/>
    <lineage>
        <taxon>Eukaryota</taxon>
        <taxon>Metazoa</taxon>
        <taxon>Chordata</taxon>
        <taxon>Craniata</taxon>
        <taxon>Vertebrata</taxon>
        <taxon>Euteleostomi</taxon>
        <taxon>Actinopterygii</taxon>
        <taxon>Neopterygii</taxon>
        <taxon>Teleostei</taxon>
        <taxon>Protacanthopterygii</taxon>
        <taxon>Esociformes</taxon>
        <taxon>Esocidae</taxon>
        <taxon>Esox</taxon>
    </lineage>
</organism>
<sequence>MRMTKTRMTTAPSPRSMGDKSQNCTSASVDPVWPANGNTDSTKHTGDIPSHCENALENVPQLVITCDVRPYRIDLETMRFSGLSVGSHPDEESICSDSGFGGSPASLLLRKLSNASSSGLSPASSFEEYEDDRGCPDGYPDEVPRSVIWKKPRSTGTTSPLSVPPKKPQPWVQVVGHAGSFHAGDDGMLLKRHTEGEQQCLQRLMEDSLRSFVPAYHGVVRRSDQDYNMMDDLLAHFSCPAIMDCKMGTRTYLEEDLAKARERPQPRRDMYEKMVDVDPEAPTAEERALQAVLKTRYMQWRETLSSTTTMGFRIEGIKKADGVCNTNFKRTKSRDQVIEALQDFVGSDGLVLSGYLRRLKELRLVLESSDFFRTHEVVGSSLLFVHDGTGRTGVWMIDFGRTVPLPPPLTLDHRTSWVEGNREDGYLWGLDNLIDVLTDMLPLT</sequence>
<reference evidence="9" key="2">
    <citation type="submission" date="2020-02" db="EMBL/GenBank/DDBJ databases">
        <title>Esox lucius (northern pike) genome, fEsoLuc1, primary haplotype.</title>
        <authorList>
            <person name="Myers G."/>
            <person name="Karagic N."/>
            <person name="Meyer A."/>
            <person name="Pippel M."/>
            <person name="Reichard M."/>
            <person name="Winkler S."/>
            <person name="Tracey A."/>
            <person name="Sims Y."/>
            <person name="Howe K."/>
            <person name="Rhie A."/>
            <person name="Formenti G."/>
            <person name="Durbin R."/>
            <person name="Fedrigo O."/>
            <person name="Jarvis E.D."/>
        </authorList>
    </citation>
    <scope>NUCLEOTIDE SEQUENCE [LARGE SCALE GENOMIC DNA]</scope>
</reference>
<keyword evidence="4 7" id="KW-0418">Kinase</keyword>
<feature type="region of interest" description="Disordered" evidence="8">
    <location>
        <begin position="117"/>
        <end position="144"/>
    </location>
</feature>
<keyword evidence="10" id="KW-1185">Reference proteome</keyword>
<evidence type="ECO:0000256" key="5">
    <source>
        <dbReference type="ARBA" id="ARBA00022840"/>
    </source>
</evidence>
<dbReference type="InterPro" id="IPR005522">
    <property type="entry name" value="IPK"/>
</dbReference>
<evidence type="ECO:0000256" key="2">
    <source>
        <dbReference type="ARBA" id="ARBA00022679"/>
    </source>
</evidence>
<name>A0A3P8ZSR3_ESOLU</name>
<dbReference type="OMA" id="WKKPRST"/>
<feature type="region of interest" description="Disordered" evidence="8">
    <location>
        <begin position="149"/>
        <end position="168"/>
    </location>
</feature>
<dbReference type="Ensembl" id="ENSELUT00000004899.3">
    <property type="protein sequence ID" value="ENSELUP00000031777.1"/>
    <property type="gene ID" value="ENSELUG00000009424.3"/>
</dbReference>
<dbReference type="GO" id="GO:0046854">
    <property type="term" value="P:phosphatidylinositol phosphate biosynthetic process"/>
    <property type="evidence" value="ECO:0007669"/>
    <property type="project" value="TreeGrafter"/>
</dbReference>
<dbReference type="FunCoup" id="A0A3P8ZSR3">
    <property type="interactions" value="145"/>
</dbReference>
<dbReference type="STRING" id="8010.ENSELUP00000031777"/>
<dbReference type="SUPFAM" id="SSF56104">
    <property type="entry name" value="SAICAR synthase-like"/>
    <property type="match status" value="1"/>
</dbReference>
<dbReference type="KEGG" id="els:105026977"/>
<dbReference type="GeneID" id="105026977"/>
<dbReference type="GO" id="GO:0008440">
    <property type="term" value="F:inositol-1,4,5-trisphosphate 3-kinase activity"/>
    <property type="evidence" value="ECO:0007669"/>
    <property type="project" value="UniProtKB-EC"/>
</dbReference>
<evidence type="ECO:0000313" key="10">
    <source>
        <dbReference type="Proteomes" id="UP000265140"/>
    </source>
</evidence>
<evidence type="ECO:0000256" key="3">
    <source>
        <dbReference type="ARBA" id="ARBA00022741"/>
    </source>
</evidence>
<dbReference type="EC" id="2.7.-.-" evidence="7"/>
<dbReference type="GO" id="GO:0005634">
    <property type="term" value="C:nucleus"/>
    <property type="evidence" value="ECO:0007669"/>
    <property type="project" value="TreeGrafter"/>
</dbReference>
<evidence type="ECO:0000256" key="6">
    <source>
        <dbReference type="ARBA" id="ARBA00051963"/>
    </source>
</evidence>
<proteinExistence type="inferred from homology"/>
<reference evidence="10" key="1">
    <citation type="journal article" date="2014" name="PLoS ONE">
        <title>The genome and linkage map of the northern pike (Esox lucius): conserved synteny revealed between the salmonid sister group and the Neoteleostei.</title>
        <authorList>
            <person name="Rondeau E.B."/>
            <person name="Minkley D.R."/>
            <person name="Leong J.S."/>
            <person name="Messmer A.M."/>
            <person name="Jantzen J.R."/>
            <person name="von Schalburg K.R."/>
            <person name="Lemon C."/>
            <person name="Bird N.H."/>
            <person name="Koop B.F."/>
        </authorList>
    </citation>
    <scope>NUCLEOTIDE SEQUENCE</scope>
</reference>
<dbReference type="Proteomes" id="UP000265140">
    <property type="component" value="Chromosome 7"/>
</dbReference>
<dbReference type="CTD" id="562919"/>
<keyword evidence="5" id="KW-0067">ATP-binding</keyword>
<dbReference type="InterPro" id="IPR038286">
    <property type="entry name" value="IPK_sf"/>
</dbReference>
<evidence type="ECO:0000256" key="1">
    <source>
        <dbReference type="ARBA" id="ARBA00007374"/>
    </source>
</evidence>
<comment type="catalytic activity">
    <reaction evidence="6">
        <text>1D-myo-inositol 1,4,5-trisphosphate + ATP = 1D-myo-inositol 1,3,4,5-tetrakisphosphate + ADP + H(+)</text>
        <dbReference type="Rhea" id="RHEA:11020"/>
        <dbReference type="ChEBI" id="CHEBI:15378"/>
        <dbReference type="ChEBI" id="CHEBI:30616"/>
        <dbReference type="ChEBI" id="CHEBI:57895"/>
        <dbReference type="ChEBI" id="CHEBI:203600"/>
        <dbReference type="ChEBI" id="CHEBI:456216"/>
        <dbReference type="EC" id="2.7.1.127"/>
    </reaction>
    <physiologicalReaction direction="left-to-right" evidence="6">
        <dbReference type="Rhea" id="RHEA:11021"/>
    </physiologicalReaction>
</comment>
<evidence type="ECO:0000256" key="7">
    <source>
        <dbReference type="RuleBase" id="RU363090"/>
    </source>
</evidence>
<dbReference type="FunFam" id="3.30.470.160:FF:000001">
    <property type="entry name" value="Kinase"/>
    <property type="match status" value="1"/>
</dbReference>
<evidence type="ECO:0000313" key="9">
    <source>
        <dbReference type="Ensembl" id="ENSELUP00000031777.1"/>
    </source>
</evidence>
<dbReference type="Gene3D" id="3.30.470.160">
    <property type="entry name" value="Inositol polyphosphate kinase"/>
    <property type="match status" value="1"/>
</dbReference>
<keyword evidence="3" id="KW-0547">Nucleotide-binding</keyword>
<dbReference type="GO" id="GO:0032958">
    <property type="term" value="P:inositol phosphate biosynthetic process"/>
    <property type="evidence" value="ECO:0007669"/>
    <property type="project" value="InterPro"/>
</dbReference>
<feature type="region of interest" description="Disordered" evidence="8">
    <location>
        <begin position="1"/>
        <end position="42"/>
    </location>
</feature>
<dbReference type="InParanoid" id="A0A3P8ZSR3"/>
<dbReference type="GO" id="GO:0005524">
    <property type="term" value="F:ATP binding"/>
    <property type="evidence" value="ECO:0007669"/>
    <property type="project" value="UniProtKB-KW"/>
</dbReference>
<dbReference type="GeneTree" id="ENSGT00940000160033"/>
<dbReference type="Pfam" id="PF03770">
    <property type="entry name" value="IPK"/>
    <property type="match status" value="1"/>
</dbReference>
<dbReference type="AlphaFoldDB" id="A0A3P8ZSR3"/>